<keyword evidence="5" id="KW-0204">Cytolysis</keyword>
<reference evidence="11 12" key="1">
    <citation type="submission" date="2024-06" db="EMBL/GenBank/DDBJ databases">
        <title>The draft genome of Grus japonensis, version 3.</title>
        <authorList>
            <person name="Nabeshima K."/>
            <person name="Suzuki S."/>
            <person name="Onuma M."/>
        </authorList>
    </citation>
    <scope>NUCLEOTIDE SEQUENCE [LARGE SCALE GENOMIC DNA]</scope>
    <source>
        <strain evidence="11 12">451A</strain>
    </source>
</reference>
<evidence type="ECO:0000256" key="1">
    <source>
        <dbReference type="ARBA" id="ARBA00004370"/>
    </source>
</evidence>
<dbReference type="GO" id="GO:0016020">
    <property type="term" value="C:membrane"/>
    <property type="evidence" value="ECO:0007669"/>
    <property type="project" value="UniProtKB-SubCell"/>
</dbReference>
<proteinExistence type="inferred from homology"/>
<keyword evidence="8" id="KW-0768">Sushi</keyword>
<dbReference type="InterPro" id="IPR020863">
    <property type="entry name" value="MACPF_CS"/>
</dbReference>
<dbReference type="InterPro" id="IPR020864">
    <property type="entry name" value="MACPF"/>
</dbReference>
<dbReference type="CDD" id="cd00033">
    <property type="entry name" value="CCP"/>
    <property type="match status" value="1"/>
</dbReference>
<evidence type="ECO:0000256" key="4">
    <source>
        <dbReference type="ARBA" id="ARBA00022525"/>
    </source>
</evidence>
<accession>A0ABC9Y0H5</accession>
<sequence length="456" mass="51143">MLFSILLDIDHFDLGQCISRSLVCNGDQDCEEDGADEDRCEEKTTVCDIDKTPPNSELTGTGFDAITGETRGRVIHTKSFGGQCRKVFSGDGREYYRLSESVLAYTFQSKQLMVVENSVEVAQFINNRPDFLTLAEPFWKELANLPVVYEYNAYRRLIEHFGTHFLHSGSLGGHYKVIFYMDTDKMKEEGMSITDMYECTTSGWNAFIVKKKKVKCSKLDELLQTSSGRSGNKIKGDPYIEGGSPGAVAGLSYLELNNPAGNSQRYSFWARSVTDYPRVIKQKLTPLYELVKEVPCSSVKKHYLKQAIEEYMAENDACKCQPCQNGGEAAVEGTQCVCYCKPYTFGAACELGALVQDQSETSCLLPVLEGGLQGEPWKPVYEIGERITLSCPHDMRLEGTRSILCEPSLKWSPDMKTIQCKRPVPSVKPEVTEPKCQPWEKVHQSQCVCKMPYECG</sequence>
<dbReference type="Gene3D" id="4.10.1220.10">
    <property type="entry name" value="EGF-type module"/>
    <property type="match status" value="1"/>
</dbReference>
<keyword evidence="6" id="KW-0472">Membrane</keyword>
<evidence type="ECO:0000313" key="12">
    <source>
        <dbReference type="Proteomes" id="UP001623348"/>
    </source>
</evidence>
<dbReference type="PANTHER" id="PTHR45742">
    <property type="entry name" value="COMPLEMENT COMPONENT C6"/>
    <property type="match status" value="1"/>
</dbReference>
<keyword evidence="4" id="KW-0964">Secreted</keyword>
<dbReference type="GO" id="GO:0005576">
    <property type="term" value="C:extracellular region"/>
    <property type="evidence" value="ECO:0007669"/>
    <property type="project" value="UniProtKB-SubCell"/>
</dbReference>
<dbReference type="InterPro" id="IPR000436">
    <property type="entry name" value="Sushi_SCR_CCP_dom"/>
</dbReference>
<dbReference type="Pfam" id="PF01823">
    <property type="entry name" value="MACPF"/>
    <property type="match status" value="1"/>
</dbReference>
<keyword evidence="12" id="KW-1185">Reference proteome</keyword>
<evidence type="ECO:0000256" key="5">
    <source>
        <dbReference type="ARBA" id="ARBA00022852"/>
    </source>
</evidence>
<comment type="caution">
    <text evidence="8">Lacks conserved residue(s) required for the propagation of feature annotation.</text>
</comment>
<protein>
    <submittedName>
        <fullName evidence="11">Complement component C7</fullName>
    </submittedName>
</protein>
<dbReference type="GO" id="GO:0031640">
    <property type="term" value="P:killing of cells of another organism"/>
    <property type="evidence" value="ECO:0007669"/>
    <property type="project" value="UniProtKB-KW"/>
</dbReference>
<evidence type="ECO:0000256" key="8">
    <source>
        <dbReference type="PROSITE-ProRule" id="PRU00302"/>
    </source>
</evidence>
<keyword evidence="7" id="KW-1015">Disulfide bond</keyword>
<dbReference type="PROSITE" id="PS50923">
    <property type="entry name" value="SUSHI"/>
    <property type="match status" value="1"/>
</dbReference>
<dbReference type="Pfam" id="PF21330">
    <property type="entry name" value="Kazal_C7"/>
    <property type="match status" value="1"/>
</dbReference>
<dbReference type="EMBL" id="BAAFJT010000040">
    <property type="protein sequence ID" value="GAB0203132.1"/>
    <property type="molecule type" value="Genomic_DNA"/>
</dbReference>
<feature type="domain" description="Sushi" evidence="9">
    <location>
        <begin position="361"/>
        <end position="422"/>
    </location>
</feature>
<dbReference type="PROSITE" id="PS01209">
    <property type="entry name" value="LDLRA_1"/>
    <property type="match status" value="1"/>
</dbReference>
<comment type="similarity">
    <text evidence="3">Belongs to the complement C6/C7/C8/C9 family.</text>
</comment>
<dbReference type="InterPro" id="IPR035976">
    <property type="entry name" value="Sushi/SCR/CCP_sf"/>
</dbReference>
<comment type="caution">
    <text evidence="11">The sequence shown here is derived from an EMBL/GenBank/DDBJ whole genome shotgun (WGS) entry which is preliminary data.</text>
</comment>
<evidence type="ECO:0000313" key="11">
    <source>
        <dbReference type="EMBL" id="GAB0203132.1"/>
    </source>
</evidence>
<evidence type="ECO:0000259" key="10">
    <source>
        <dbReference type="PROSITE" id="PS51412"/>
    </source>
</evidence>
<dbReference type="SMART" id="SM00032">
    <property type="entry name" value="CCP"/>
    <property type="match status" value="1"/>
</dbReference>
<evidence type="ECO:0000259" key="9">
    <source>
        <dbReference type="PROSITE" id="PS50923"/>
    </source>
</evidence>
<dbReference type="InterPro" id="IPR048825">
    <property type="entry name" value="C7_KAZAL"/>
</dbReference>
<dbReference type="PANTHER" id="PTHR45742:SF2">
    <property type="entry name" value="COMPLEMENT COMPONENT C7"/>
    <property type="match status" value="1"/>
</dbReference>
<dbReference type="InterPro" id="IPR002172">
    <property type="entry name" value="LDrepeatLR_classA_rpt"/>
</dbReference>
<dbReference type="PROSITE" id="PS51412">
    <property type="entry name" value="MACPF_2"/>
    <property type="match status" value="1"/>
</dbReference>
<gene>
    <name evidence="11" type="ORF">GRJ2_002778800</name>
</gene>
<evidence type="ECO:0000256" key="7">
    <source>
        <dbReference type="ARBA" id="ARBA00023157"/>
    </source>
</evidence>
<dbReference type="Gene3D" id="3.30.60.30">
    <property type="match status" value="1"/>
</dbReference>
<evidence type="ECO:0000256" key="2">
    <source>
        <dbReference type="ARBA" id="ARBA00004613"/>
    </source>
</evidence>
<dbReference type="SUPFAM" id="SSF57535">
    <property type="entry name" value="Complement control module/SCR domain"/>
    <property type="match status" value="1"/>
</dbReference>
<dbReference type="Gene3D" id="2.10.70.10">
    <property type="entry name" value="Complement Module, domain 1"/>
    <property type="match status" value="1"/>
</dbReference>
<dbReference type="CDD" id="cd00112">
    <property type="entry name" value="LDLa"/>
    <property type="match status" value="1"/>
</dbReference>
<dbReference type="AlphaFoldDB" id="A0ABC9Y0H5"/>
<organism evidence="11 12">
    <name type="scientific">Grus japonensis</name>
    <name type="common">Japanese crane</name>
    <name type="synonym">Red-crowned crane</name>
    <dbReference type="NCBI Taxonomy" id="30415"/>
    <lineage>
        <taxon>Eukaryota</taxon>
        <taxon>Metazoa</taxon>
        <taxon>Chordata</taxon>
        <taxon>Craniata</taxon>
        <taxon>Vertebrata</taxon>
        <taxon>Euteleostomi</taxon>
        <taxon>Archelosauria</taxon>
        <taxon>Archosauria</taxon>
        <taxon>Dinosauria</taxon>
        <taxon>Saurischia</taxon>
        <taxon>Theropoda</taxon>
        <taxon>Coelurosauria</taxon>
        <taxon>Aves</taxon>
        <taxon>Neognathae</taxon>
        <taxon>Neoaves</taxon>
        <taxon>Gruiformes</taxon>
        <taxon>Gruidae</taxon>
        <taxon>Grus</taxon>
    </lineage>
</organism>
<dbReference type="PROSITE" id="PS00279">
    <property type="entry name" value="MACPF_1"/>
    <property type="match status" value="1"/>
</dbReference>
<dbReference type="InterPro" id="IPR023415">
    <property type="entry name" value="LDLR_class-A_CS"/>
</dbReference>
<evidence type="ECO:0000256" key="3">
    <source>
        <dbReference type="ARBA" id="ARBA00009214"/>
    </source>
</evidence>
<name>A0ABC9Y0H5_GRUJA</name>
<dbReference type="Proteomes" id="UP001623348">
    <property type="component" value="Unassembled WGS sequence"/>
</dbReference>
<dbReference type="SMART" id="SM00457">
    <property type="entry name" value="MACPF"/>
    <property type="match status" value="1"/>
</dbReference>
<comment type="subcellular location">
    <subcellularLocation>
        <location evidence="1">Membrane</location>
    </subcellularLocation>
    <subcellularLocation>
        <location evidence="2">Secreted</location>
    </subcellularLocation>
</comment>
<feature type="domain" description="MACPF" evidence="10">
    <location>
        <begin position="1"/>
        <end position="319"/>
    </location>
</feature>
<evidence type="ECO:0000256" key="6">
    <source>
        <dbReference type="ARBA" id="ARBA00023136"/>
    </source>
</evidence>